<feature type="transmembrane region" description="Helical" evidence="7">
    <location>
        <begin position="216"/>
        <end position="241"/>
    </location>
</feature>
<dbReference type="Pfam" id="PF13520">
    <property type="entry name" value="AA_permease_2"/>
    <property type="match status" value="1"/>
</dbReference>
<comment type="subcellular location">
    <subcellularLocation>
        <location evidence="1">Cell membrane</location>
        <topology evidence="1">Multi-pass membrane protein</topology>
    </subcellularLocation>
</comment>
<dbReference type="InterPro" id="IPR002293">
    <property type="entry name" value="AA/rel_permease1"/>
</dbReference>
<dbReference type="PIRSF" id="PIRSF006060">
    <property type="entry name" value="AA_transporter"/>
    <property type="match status" value="1"/>
</dbReference>
<feature type="compositionally biased region" description="Pro residues" evidence="6">
    <location>
        <begin position="434"/>
        <end position="444"/>
    </location>
</feature>
<dbReference type="PANTHER" id="PTHR42770:SF13">
    <property type="entry name" value="L-METHIONINE_BRANCHED-CHAIN AMINO ACID EXPORTER YJEH"/>
    <property type="match status" value="1"/>
</dbReference>
<comment type="caution">
    <text evidence="8">The sequence shown here is derived from an EMBL/GenBank/DDBJ whole genome shotgun (WGS) entry which is preliminary data.</text>
</comment>
<dbReference type="GO" id="GO:0022857">
    <property type="term" value="F:transmembrane transporter activity"/>
    <property type="evidence" value="ECO:0007669"/>
    <property type="project" value="InterPro"/>
</dbReference>
<name>A0A8J4ABA9_9ACTN</name>
<dbReference type="RefSeq" id="WP_225918564.1">
    <property type="nucleotide sequence ID" value="NZ_BOPO01000049.1"/>
</dbReference>
<evidence type="ECO:0000256" key="3">
    <source>
        <dbReference type="ARBA" id="ARBA00022692"/>
    </source>
</evidence>
<proteinExistence type="predicted"/>
<feature type="transmembrane region" description="Helical" evidence="7">
    <location>
        <begin position="146"/>
        <end position="168"/>
    </location>
</feature>
<dbReference type="AlphaFoldDB" id="A0A8J4ABA9"/>
<dbReference type="GO" id="GO:0005886">
    <property type="term" value="C:plasma membrane"/>
    <property type="evidence" value="ECO:0007669"/>
    <property type="project" value="UniProtKB-SubCell"/>
</dbReference>
<keyword evidence="2" id="KW-1003">Cell membrane</keyword>
<keyword evidence="9" id="KW-1185">Reference proteome</keyword>
<dbReference type="Proteomes" id="UP000614996">
    <property type="component" value="Unassembled WGS sequence"/>
</dbReference>
<evidence type="ECO:0000313" key="8">
    <source>
        <dbReference type="EMBL" id="GIL27555.1"/>
    </source>
</evidence>
<reference evidence="9" key="1">
    <citation type="journal article" date="2021" name="Int. J. Syst. Evol. Microbiol.">
        <title>Actinocatenispora comari sp. nov., an endophytic actinomycete isolated from aerial parts of Comarum salesowianum.</title>
        <authorList>
            <person name="Oyunbileg N."/>
            <person name="Iizaka Y."/>
            <person name="Hamada M."/>
            <person name="Davaapurev B.O."/>
            <person name="Fukumoto A."/>
            <person name="Tsetseg B."/>
            <person name="Kato F."/>
            <person name="Tamura T."/>
            <person name="Batkhuu J."/>
            <person name="Anzai Y."/>
        </authorList>
    </citation>
    <scope>NUCLEOTIDE SEQUENCE [LARGE SCALE GENOMIC DNA]</scope>
    <source>
        <strain evidence="9">NUM-2625</strain>
    </source>
</reference>
<feature type="transmembrane region" description="Helical" evidence="7">
    <location>
        <begin position="343"/>
        <end position="363"/>
    </location>
</feature>
<dbReference type="Gene3D" id="1.20.1740.10">
    <property type="entry name" value="Amino acid/polyamine transporter I"/>
    <property type="match status" value="1"/>
</dbReference>
<evidence type="ECO:0000313" key="9">
    <source>
        <dbReference type="Proteomes" id="UP000614996"/>
    </source>
</evidence>
<evidence type="ECO:0000256" key="7">
    <source>
        <dbReference type="SAM" id="Phobius"/>
    </source>
</evidence>
<evidence type="ECO:0000256" key="4">
    <source>
        <dbReference type="ARBA" id="ARBA00022989"/>
    </source>
</evidence>
<evidence type="ECO:0000256" key="5">
    <source>
        <dbReference type="ARBA" id="ARBA00023136"/>
    </source>
</evidence>
<feature type="transmembrane region" description="Helical" evidence="7">
    <location>
        <begin position="119"/>
        <end position="139"/>
    </location>
</feature>
<dbReference type="EMBL" id="BOPO01000049">
    <property type="protein sequence ID" value="GIL27555.1"/>
    <property type="molecule type" value="Genomic_DNA"/>
</dbReference>
<feature type="transmembrane region" description="Helical" evidence="7">
    <location>
        <begin position="39"/>
        <end position="60"/>
    </location>
</feature>
<evidence type="ECO:0000256" key="1">
    <source>
        <dbReference type="ARBA" id="ARBA00004651"/>
    </source>
</evidence>
<keyword evidence="5 7" id="KW-0472">Membrane</keyword>
<protein>
    <submittedName>
        <fullName evidence="8">Amino acid permease</fullName>
    </submittedName>
</protein>
<feature type="transmembrane region" description="Helical" evidence="7">
    <location>
        <begin position="81"/>
        <end position="107"/>
    </location>
</feature>
<dbReference type="PANTHER" id="PTHR42770">
    <property type="entry name" value="AMINO ACID TRANSPORTER-RELATED"/>
    <property type="match status" value="1"/>
</dbReference>
<accession>A0A8J4ABA9</accession>
<feature type="region of interest" description="Disordered" evidence="6">
    <location>
        <begin position="417"/>
        <end position="444"/>
    </location>
</feature>
<feature type="transmembrane region" description="Helical" evidence="7">
    <location>
        <begin position="375"/>
        <end position="402"/>
    </location>
</feature>
<evidence type="ECO:0000256" key="2">
    <source>
        <dbReference type="ARBA" id="ARBA00022475"/>
    </source>
</evidence>
<keyword evidence="3 7" id="KW-0812">Transmembrane</keyword>
<evidence type="ECO:0000256" key="6">
    <source>
        <dbReference type="SAM" id="MobiDB-lite"/>
    </source>
</evidence>
<dbReference type="InterPro" id="IPR050367">
    <property type="entry name" value="APC_superfamily"/>
</dbReference>
<sequence length="444" mass="44479">MSRLTSVQGAAVTIGAVLGTGVITLPALAIRTAGPASLLAWLALIVLSVPLAASFAALGARYPDAGGVSTYVRRAFGRRAAAVVGWCFYLAVMTGAPAAAMFGAGYVSAALGGGRTTTIVVSGLMILGVAAANAFGVSLSGRIQVGLAGLLVALLLVATIAAVPHAHLANLHPFAPHGGLAVVSAATLLVWGFAGWEAVTALAADFRRPARDLPRATAAALVVIGVLYLAIAAASVLVLGSAAGHAQAPLADLLAIAFGGGVRIFAAVAAVLLTLGAMNAYFSGAAKLGAALGRDGALPGWFSHGSQAGEVPRRSLAVVTAMGGVALLVVAASGAGTEVPTRLTTGSFVLVYVLGTAAAVKLLPRRSWSRRAAAFALLCVSALFVLAGWYLLWTLAVAAAALCYDRYRARQERRLPAAAAPDGAERPVTRVGAEPPPADCPASS</sequence>
<feature type="transmembrane region" description="Helical" evidence="7">
    <location>
        <begin position="316"/>
        <end position="337"/>
    </location>
</feature>
<keyword evidence="4 7" id="KW-1133">Transmembrane helix</keyword>
<feature type="transmembrane region" description="Helical" evidence="7">
    <location>
        <begin position="180"/>
        <end position="204"/>
    </location>
</feature>
<feature type="transmembrane region" description="Helical" evidence="7">
    <location>
        <begin position="253"/>
        <end position="278"/>
    </location>
</feature>
<gene>
    <name evidence="8" type="ORF">NUM_28090</name>
</gene>
<organism evidence="8 9">
    <name type="scientific">Actinocatenispora comari</name>
    <dbReference type="NCBI Taxonomy" id="2807577"/>
    <lineage>
        <taxon>Bacteria</taxon>
        <taxon>Bacillati</taxon>
        <taxon>Actinomycetota</taxon>
        <taxon>Actinomycetes</taxon>
        <taxon>Micromonosporales</taxon>
        <taxon>Micromonosporaceae</taxon>
        <taxon>Actinocatenispora</taxon>
    </lineage>
</organism>